<gene>
    <name evidence="2" type="primary">PARPA_14161.1 scaffold 48340</name>
</gene>
<feature type="compositionally biased region" description="Polar residues" evidence="1">
    <location>
        <begin position="57"/>
        <end position="67"/>
    </location>
</feature>
<evidence type="ECO:0000313" key="2">
    <source>
        <dbReference type="EMBL" id="CEP19843.1"/>
    </source>
</evidence>
<dbReference type="Proteomes" id="UP000054107">
    <property type="component" value="Unassembled WGS sequence"/>
</dbReference>
<organism evidence="2 3">
    <name type="scientific">Parasitella parasitica</name>
    <dbReference type="NCBI Taxonomy" id="35722"/>
    <lineage>
        <taxon>Eukaryota</taxon>
        <taxon>Fungi</taxon>
        <taxon>Fungi incertae sedis</taxon>
        <taxon>Mucoromycota</taxon>
        <taxon>Mucoromycotina</taxon>
        <taxon>Mucoromycetes</taxon>
        <taxon>Mucorales</taxon>
        <taxon>Mucorineae</taxon>
        <taxon>Mucoraceae</taxon>
        <taxon>Parasitella</taxon>
    </lineage>
</organism>
<feature type="compositionally biased region" description="Basic and acidic residues" evidence="1">
    <location>
        <begin position="17"/>
        <end position="34"/>
    </location>
</feature>
<dbReference type="EMBL" id="LN734117">
    <property type="protein sequence ID" value="CEP19843.1"/>
    <property type="molecule type" value="Genomic_DNA"/>
</dbReference>
<evidence type="ECO:0000313" key="3">
    <source>
        <dbReference type="Proteomes" id="UP000054107"/>
    </source>
</evidence>
<feature type="compositionally biased region" description="Polar residues" evidence="1">
    <location>
        <begin position="75"/>
        <end position="99"/>
    </location>
</feature>
<protein>
    <submittedName>
        <fullName evidence="2">Uncharacterized protein</fullName>
    </submittedName>
</protein>
<feature type="region of interest" description="Disordered" evidence="1">
    <location>
        <begin position="1"/>
        <end position="138"/>
    </location>
</feature>
<sequence length="245" mass="27078">MRNQQAFNLSINQENDVLNKEDPYLNKNDVKTDDQDNDQEEQEQFSELLSMGVFNSDMFQSSQSDNVLSEDDSIRLSSVGSSQNYQREPRQRSQQQKNLSEGEDGNMSGPFSSQSYHSNDDSAESENASQISSSSVSTASNAIYLRSSGSSRRSSTSGGSSNDITAAMARTTTRIRNEVSPSPERRKRQFDKAVSAEIPSGKRPRRRSLIDTNDTQRASTRVAAEASSSSAPLHTVTCCQMMTPF</sequence>
<feature type="compositionally biased region" description="Acidic residues" evidence="1">
    <location>
        <begin position="35"/>
        <end position="44"/>
    </location>
</feature>
<keyword evidence="3" id="KW-1185">Reference proteome</keyword>
<feature type="region of interest" description="Disordered" evidence="1">
    <location>
        <begin position="147"/>
        <end position="166"/>
    </location>
</feature>
<feature type="region of interest" description="Disordered" evidence="1">
    <location>
        <begin position="171"/>
        <end position="228"/>
    </location>
</feature>
<accession>A0A0B7NWT9</accession>
<proteinExistence type="predicted"/>
<feature type="compositionally biased region" description="Polar residues" evidence="1">
    <location>
        <begin position="1"/>
        <end position="16"/>
    </location>
</feature>
<reference evidence="2 3" key="1">
    <citation type="submission" date="2014-09" db="EMBL/GenBank/DDBJ databases">
        <authorList>
            <person name="Ellenberger Sabrina"/>
        </authorList>
    </citation>
    <scope>NUCLEOTIDE SEQUENCE [LARGE SCALE GENOMIC DNA]</scope>
    <source>
        <strain evidence="2 3">CBS 412.66</strain>
    </source>
</reference>
<feature type="compositionally biased region" description="Low complexity" evidence="1">
    <location>
        <begin position="125"/>
        <end position="138"/>
    </location>
</feature>
<name>A0A0B7NWT9_9FUNG</name>
<evidence type="ECO:0000256" key="1">
    <source>
        <dbReference type="SAM" id="MobiDB-lite"/>
    </source>
</evidence>
<dbReference type="AlphaFoldDB" id="A0A0B7NWT9"/>
<feature type="compositionally biased region" description="Polar residues" evidence="1">
    <location>
        <begin position="210"/>
        <end position="219"/>
    </location>
</feature>